<dbReference type="Pfam" id="PF03382">
    <property type="entry name" value="DUF285"/>
    <property type="match status" value="1"/>
</dbReference>
<dbReference type="InterPro" id="IPR013783">
    <property type="entry name" value="Ig-like_fold"/>
</dbReference>
<keyword evidence="1" id="KW-0732">Signal</keyword>
<evidence type="ECO:0000313" key="3">
    <source>
        <dbReference type="EMBL" id="MFC3876931.1"/>
    </source>
</evidence>
<dbReference type="PROSITE" id="PS51257">
    <property type="entry name" value="PROKAR_LIPOPROTEIN"/>
    <property type="match status" value="1"/>
</dbReference>
<dbReference type="SUPFAM" id="SSF49299">
    <property type="entry name" value="PKD domain"/>
    <property type="match status" value="1"/>
</dbReference>
<feature type="signal peptide" evidence="1">
    <location>
        <begin position="1"/>
        <end position="21"/>
    </location>
</feature>
<dbReference type="NCBIfam" id="TIGR02167">
    <property type="entry name" value="Liste_lipo_26"/>
    <property type="match status" value="4"/>
</dbReference>
<evidence type="ECO:0000256" key="1">
    <source>
        <dbReference type="SAM" id="SignalP"/>
    </source>
</evidence>
<accession>A0ABV8AJ92</accession>
<dbReference type="InterPro" id="IPR005046">
    <property type="entry name" value="DUF285"/>
</dbReference>
<dbReference type="InterPro" id="IPR011889">
    <property type="entry name" value="Liste_lipo_26"/>
</dbReference>
<keyword evidence="4" id="KW-1185">Reference proteome</keyword>
<feature type="domain" description="PKD" evidence="2">
    <location>
        <begin position="32"/>
        <end position="94"/>
    </location>
</feature>
<dbReference type="Gene3D" id="2.60.40.10">
    <property type="entry name" value="Immunoglobulins"/>
    <property type="match status" value="1"/>
</dbReference>
<protein>
    <submittedName>
        <fullName evidence="3">BspA family leucine-rich repeat surface protein</fullName>
    </submittedName>
</protein>
<dbReference type="InterPro" id="IPR035986">
    <property type="entry name" value="PKD_dom_sf"/>
</dbReference>
<evidence type="ECO:0000313" key="4">
    <source>
        <dbReference type="Proteomes" id="UP001595812"/>
    </source>
</evidence>
<evidence type="ECO:0000259" key="2">
    <source>
        <dbReference type="PROSITE" id="PS50093"/>
    </source>
</evidence>
<reference evidence="4" key="1">
    <citation type="journal article" date="2019" name="Int. J. Syst. Evol. Microbiol.">
        <title>The Global Catalogue of Microorganisms (GCM) 10K type strain sequencing project: providing services to taxonomists for standard genome sequencing and annotation.</title>
        <authorList>
            <consortium name="The Broad Institute Genomics Platform"/>
            <consortium name="The Broad Institute Genome Sequencing Center for Infectious Disease"/>
            <person name="Wu L."/>
            <person name="Ma J."/>
        </authorList>
    </citation>
    <scope>NUCLEOTIDE SEQUENCE [LARGE SCALE GENOMIC DNA]</scope>
    <source>
        <strain evidence="4">CECT 8979</strain>
    </source>
</reference>
<name>A0ABV8AJ92_9FLAO</name>
<dbReference type="InterPro" id="IPR000601">
    <property type="entry name" value="PKD_dom"/>
</dbReference>
<dbReference type="Proteomes" id="UP001595812">
    <property type="component" value="Unassembled WGS sequence"/>
</dbReference>
<feature type="chain" id="PRO_5046241424" evidence="1">
    <location>
        <begin position="22"/>
        <end position="301"/>
    </location>
</feature>
<proteinExistence type="predicted"/>
<organism evidence="3 4">
    <name type="scientific">Winogradskyella maritima</name>
    <dbReference type="NCBI Taxonomy" id="1517766"/>
    <lineage>
        <taxon>Bacteria</taxon>
        <taxon>Pseudomonadati</taxon>
        <taxon>Bacteroidota</taxon>
        <taxon>Flavobacteriia</taxon>
        <taxon>Flavobacteriales</taxon>
        <taxon>Flavobacteriaceae</taxon>
        <taxon>Winogradskyella</taxon>
    </lineage>
</organism>
<dbReference type="PROSITE" id="PS50093">
    <property type="entry name" value="PKD"/>
    <property type="match status" value="1"/>
</dbReference>
<sequence>MKKSVLRLFTLAMLSSFLFLACSNDDDASNNEPRPFVTQWRTDTNDQEITIRTNPNLTDYDYSIDWGDGTIENNLSNDAIHTYANAGTYIVEISGDFPAIFSQTGDFDNTLKLISIDSWGDIQWQSMQAAFRECRNLEYNATDVPDLSQVTDMSSMFQTFGSSIFNGDLDDWDVSNVTNMNNIFARATSFNSDLNNWDVRNVNDMDEMFANAENFNGDISDWNVGNVITMRSMFFSASAFNSNISGWNVSSVTNMDFMLNSATVFNQNLSGWATDNVVNCMQFGTNSALTDGNYPTAGNCF</sequence>
<comment type="caution">
    <text evidence="3">The sequence shown here is derived from an EMBL/GenBank/DDBJ whole genome shotgun (WGS) entry which is preliminary data.</text>
</comment>
<dbReference type="RefSeq" id="WP_386098303.1">
    <property type="nucleotide sequence ID" value="NZ_JBHSAT010000004.1"/>
</dbReference>
<gene>
    <name evidence="3" type="ORF">ACFOSX_06765</name>
</gene>
<dbReference type="EMBL" id="JBHSAT010000004">
    <property type="protein sequence ID" value="MFC3876931.1"/>
    <property type="molecule type" value="Genomic_DNA"/>
</dbReference>